<dbReference type="RefSeq" id="XP_018983207.1">
    <property type="nucleotide sequence ID" value="XM_019129806.1"/>
</dbReference>
<dbReference type="EMBL" id="KV454438">
    <property type="protein sequence ID" value="ODQ77879.1"/>
    <property type="molecule type" value="Genomic_DNA"/>
</dbReference>
<dbReference type="OrthoDB" id="1914176at2759"/>
<feature type="zinc finger region" description="C3H1-type" evidence="10">
    <location>
        <begin position="89"/>
        <end position="117"/>
    </location>
</feature>
<feature type="region of interest" description="Disordered" evidence="12">
    <location>
        <begin position="187"/>
        <end position="206"/>
    </location>
</feature>
<comment type="function">
    <text evidence="11">Component of the cleavage factor I (CF I) involved in pre-mRNA 3'-end processing.</text>
</comment>
<evidence type="ECO:0000256" key="10">
    <source>
        <dbReference type="PROSITE-ProRule" id="PRU00723"/>
    </source>
</evidence>
<dbReference type="PROSITE" id="PS50103">
    <property type="entry name" value="ZF_C3H1"/>
    <property type="match status" value="5"/>
</dbReference>
<dbReference type="PANTHER" id="PTHR23102">
    <property type="entry name" value="CLEAVAGE AND POLYADENYLATION SPECIFICITY FACTOR SUBUNIT 4-RELATED"/>
    <property type="match status" value="1"/>
</dbReference>
<feature type="zinc finger region" description="C3H1-type" evidence="10">
    <location>
        <begin position="29"/>
        <end position="59"/>
    </location>
</feature>
<keyword evidence="9 11" id="KW-0539">Nucleus</keyword>
<evidence type="ECO:0000256" key="3">
    <source>
        <dbReference type="ARBA" id="ARBA00022664"/>
    </source>
</evidence>
<keyword evidence="4 10" id="KW-0479">Metal-binding</keyword>
<keyword evidence="7 10" id="KW-0862">Zinc</keyword>
<dbReference type="Pfam" id="PF00642">
    <property type="entry name" value="zf-CCCH"/>
    <property type="match status" value="2"/>
</dbReference>
<dbReference type="SMART" id="SM00356">
    <property type="entry name" value="ZnF_C3H1"/>
    <property type="match status" value="5"/>
</dbReference>
<keyword evidence="8 11" id="KW-0694">RNA-binding</keyword>
<keyword evidence="15" id="KW-1185">Reference proteome</keyword>
<evidence type="ECO:0000256" key="5">
    <source>
        <dbReference type="ARBA" id="ARBA00022737"/>
    </source>
</evidence>
<feature type="zinc finger region" description="C3H1-type" evidence="10">
    <location>
        <begin position="118"/>
        <end position="145"/>
    </location>
</feature>
<protein>
    <recommendedName>
        <fullName evidence="11">mRNA 3'-end-processing protein</fullName>
    </recommendedName>
</protein>
<dbReference type="GO" id="GO:0008270">
    <property type="term" value="F:zinc ion binding"/>
    <property type="evidence" value="ECO:0007669"/>
    <property type="project" value="UniProtKB-KW"/>
</dbReference>
<keyword evidence="3 11" id="KW-0507">mRNA processing</keyword>
<dbReference type="SUPFAM" id="SSF90229">
    <property type="entry name" value="CCCH zinc finger"/>
    <property type="match status" value="2"/>
</dbReference>
<dbReference type="GO" id="GO:0003723">
    <property type="term" value="F:RNA binding"/>
    <property type="evidence" value="ECO:0007669"/>
    <property type="project" value="UniProtKB-UniRule"/>
</dbReference>
<dbReference type="FunFam" id="4.10.1000.10:FF:000012">
    <property type="entry name" value="cleavage and polyadenylation specificity factor subunit 4"/>
    <property type="match status" value="1"/>
</dbReference>
<dbReference type="InterPro" id="IPR000571">
    <property type="entry name" value="Znf_CCCH"/>
</dbReference>
<evidence type="ECO:0000256" key="9">
    <source>
        <dbReference type="ARBA" id="ARBA00023242"/>
    </source>
</evidence>
<dbReference type="STRING" id="984486.A0A1E3QJL3"/>
<evidence type="ECO:0000313" key="15">
    <source>
        <dbReference type="Proteomes" id="UP000094336"/>
    </source>
</evidence>
<accession>A0A1E3QJL3</accession>
<dbReference type="InterPro" id="IPR036855">
    <property type="entry name" value="Znf_CCCH_sf"/>
</dbReference>
<evidence type="ECO:0000256" key="4">
    <source>
        <dbReference type="ARBA" id="ARBA00022723"/>
    </source>
</evidence>
<evidence type="ECO:0000256" key="2">
    <source>
        <dbReference type="ARBA" id="ARBA00008907"/>
    </source>
</evidence>
<dbReference type="PANTHER" id="PTHR23102:SF24">
    <property type="entry name" value="CLEAVAGE AND POLYADENYLATION SPECIFICITY FACTOR SUBUNIT 4"/>
    <property type="match status" value="1"/>
</dbReference>
<dbReference type="Pfam" id="PF14608">
    <property type="entry name" value="zf-CCCH_2"/>
    <property type="match status" value="1"/>
</dbReference>
<proteinExistence type="inferred from homology"/>
<feature type="domain" description="C3H1-type" evidence="13">
    <location>
        <begin position="89"/>
        <end position="117"/>
    </location>
</feature>
<feature type="domain" description="C3H1-type" evidence="13">
    <location>
        <begin position="29"/>
        <end position="59"/>
    </location>
</feature>
<evidence type="ECO:0000313" key="14">
    <source>
        <dbReference type="EMBL" id="ODQ77879.1"/>
    </source>
</evidence>
<keyword evidence="6 10" id="KW-0863">Zinc-finger</keyword>
<dbReference type="GO" id="GO:0031124">
    <property type="term" value="P:mRNA 3'-end processing"/>
    <property type="evidence" value="ECO:0007669"/>
    <property type="project" value="UniProtKB-UniRule"/>
</dbReference>
<comment type="similarity">
    <text evidence="2 11">Belongs to the CPSF4/YTH1 family.</text>
</comment>
<feature type="domain" description="C3H1-type" evidence="13">
    <location>
        <begin position="61"/>
        <end position="88"/>
    </location>
</feature>
<evidence type="ECO:0000256" key="12">
    <source>
        <dbReference type="SAM" id="MobiDB-lite"/>
    </source>
</evidence>
<organism evidence="14 15">
    <name type="scientific">Babjeviella inositovora NRRL Y-12698</name>
    <dbReference type="NCBI Taxonomy" id="984486"/>
    <lineage>
        <taxon>Eukaryota</taxon>
        <taxon>Fungi</taxon>
        <taxon>Dikarya</taxon>
        <taxon>Ascomycota</taxon>
        <taxon>Saccharomycotina</taxon>
        <taxon>Pichiomycetes</taxon>
        <taxon>Serinales incertae sedis</taxon>
        <taxon>Babjeviella</taxon>
    </lineage>
</organism>
<comment type="subcellular location">
    <subcellularLocation>
        <location evidence="1 11">Nucleus</location>
    </subcellularLocation>
</comment>
<evidence type="ECO:0000256" key="7">
    <source>
        <dbReference type="ARBA" id="ARBA00022833"/>
    </source>
</evidence>
<keyword evidence="5 11" id="KW-0677">Repeat</keyword>
<feature type="compositionally biased region" description="Acidic residues" evidence="12">
    <location>
        <begin position="196"/>
        <end position="206"/>
    </location>
</feature>
<dbReference type="Proteomes" id="UP000094336">
    <property type="component" value="Unassembled WGS sequence"/>
</dbReference>
<evidence type="ECO:0000256" key="6">
    <source>
        <dbReference type="ARBA" id="ARBA00022771"/>
    </source>
</evidence>
<dbReference type="Gene3D" id="4.10.1000.10">
    <property type="entry name" value="Zinc finger, CCCH-type"/>
    <property type="match status" value="2"/>
</dbReference>
<sequence>MSAILRPKRSNFTFKFLPFLKSEYDLTTDPERPICQFYDGRNINSCPNGLNCENKHVSSMFSNKVVCKHWLRGLCKKNDNCEFLHEYNLRKMPECLFFTKNGFCTQGNECLYRHINPQLKIPECQDFNLGFCRYGPQCPRRHVKREICPLYLFGFCPAGRECDNVHPKFNVSIDRLRIKSDTVRRVEDSNQNSSLEVEEQGMDIDR</sequence>
<dbReference type="AlphaFoldDB" id="A0A1E3QJL3"/>
<evidence type="ECO:0000256" key="11">
    <source>
        <dbReference type="RuleBase" id="RU369008"/>
    </source>
</evidence>
<evidence type="ECO:0000256" key="8">
    <source>
        <dbReference type="ARBA" id="ARBA00022884"/>
    </source>
</evidence>
<feature type="domain" description="C3H1-type" evidence="13">
    <location>
        <begin position="118"/>
        <end position="145"/>
    </location>
</feature>
<dbReference type="GeneID" id="30147659"/>
<dbReference type="GO" id="GO:0005847">
    <property type="term" value="C:mRNA cleavage and polyadenylation specificity factor complex"/>
    <property type="evidence" value="ECO:0007669"/>
    <property type="project" value="EnsemblFungi"/>
</dbReference>
<name>A0A1E3QJL3_9ASCO</name>
<gene>
    <name evidence="14" type="ORF">BABINDRAFT_163254</name>
</gene>
<feature type="domain" description="C3H1-type" evidence="13">
    <location>
        <begin position="147"/>
        <end position="169"/>
    </location>
</feature>
<dbReference type="InterPro" id="IPR045348">
    <property type="entry name" value="CPSF4/Yth1"/>
</dbReference>
<reference evidence="15" key="1">
    <citation type="submission" date="2016-05" db="EMBL/GenBank/DDBJ databases">
        <title>Comparative genomics of biotechnologically important yeasts.</title>
        <authorList>
            <consortium name="DOE Joint Genome Institute"/>
            <person name="Riley R."/>
            <person name="Haridas S."/>
            <person name="Wolfe K.H."/>
            <person name="Lopes M.R."/>
            <person name="Hittinger C.T."/>
            <person name="Goker M."/>
            <person name="Salamov A."/>
            <person name="Wisecaver J."/>
            <person name="Long T.M."/>
            <person name="Aerts A.L."/>
            <person name="Barry K."/>
            <person name="Choi C."/>
            <person name="Clum A."/>
            <person name="Coughlan A.Y."/>
            <person name="Deshpande S."/>
            <person name="Douglass A.P."/>
            <person name="Hanson S.J."/>
            <person name="Klenk H.-P."/>
            <person name="Labutti K."/>
            <person name="Lapidus A."/>
            <person name="Lindquist E."/>
            <person name="Lipzen A."/>
            <person name="Meier-Kolthoff J.P."/>
            <person name="Ohm R.A."/>
            <person name="Otillar R.P."/>
            <person name="Pangilinan J."/>
            <person name="Peng Y."/>
            <person name="Rokas A."/>
            <person name="Rosa C.A."/>
            <person name="Scheuner C."/>
            <person name="Sibirny A.A."/>
            <person name="Slot J.C."/>
            <person name="Stielow J.B."/>
            <person name="Sun H."/>
            <person name="Kurtzman C.P."/>
            <person name="Blackwell M."/>
            <person name="Grigoriev I.V."/>
            <person name="Jeffries T.W."/>
        </authorList>
    </citation>
    <scope>NUCLEOTIDE SEQUENCE [LARGE SCALE GENOMIC DNA]</scope>
    <source>
        <strain evidence="15">NRRL Y-12698</strain>
    </source>
</reference>
<feature type="zinc finger region" description="C3H1-type" evidence="10">
    <location>
        <begin position="147"/>
        <end position="169"/>
    </location>
</feature>
<feature type="zinc finger region" description="C3H1-type" evidence="10">
    <location>
        <begin position="61"/>
        <end position="88"/>
    </location>
</feature>
<evidence type="ECO:0000259" key="13">
    <source>
        <dbReference type="PROSITE" id="PS50103"/>
    </source>
</evidence>
<evidence type="ECO:0000256" key="1">
    <source>
        <dbReference type="ARBA" id="ARBA00004123"/>
    </source>
</evidence>